<organism evidence="1 2">
    <name type="scientific">Hibiscus syriacus</name>
    <name type="common">Rose of Sharon</name>
    <dbReference type="NCBI Taxonomy" id="106335"/>
    <lineage>
        <taxon>Eukaryota</taxon>
        <taxon>Viridiplantae</taxon>
        <taxon>Streptophyta</taxon>
        <taxon>Embryophyta</taxon>
        <taxon>Tracheophyta</taxon>
        <taxon>Spermatophyta</taxon>
        <taxon>Magnoliopsida</taxon>
        <taxon>eudicotyledons</taxon>
        <taxon>Gunneridae</taxon>
        <taxon>Pentapetalae</taxon>
        <taxon>rosids</taxon>
        <taxon>malvids</taxon>
        <taxon>Malvales</taxon>
        <taxon>Malvaceae</taxon>
        <taxon>Malvoideae</taxon>
        <taxon>Hibiscus</taxon>
    </lineage>
</organism>
<sequence length="121" mass="13906">MDLLLYMDPIDDVFLLPTTLITEENVIGITLAQDDIKISWYLLFNSVQAYFVNLTNILVMKHTNISHLFPLSFVLKWSCAKSFIDQKSQKRMNVLSNALRTSGQKPQERMNVLSNALRKSV</sequence>
<gene>
    <name evidence="1" type="ORF">F3Y22_tig00110156pilonHSYRG00267</name>
</gene>
<reference evidence="1" key="1">
    <citation type="submission" date="2019-09" db="EMBL/GenBank/DDBJ databases">
        <title>Draft genome information of white flower Hibiscus syriacus.</title>
        <authorList>
            <person name="Kim Y.-M."/>
        </authorList>
    </citation>
    <scope>NUCLEOTIDE SEQUENCE [LARGE SCALE GENOMIC DNA]</scope>
    <source>
        <strain evidence="1">YM2019G1</strain>
    </source>
</reference>
<dbReference type="Proteomes" id="UP000436088">
    <property type="component" value="Unassembled WGS sequence"/>
</dbReference>
<evidence type="ECO:0000313" key="2">
    <source>
        <dbReference type="Proteomes" id="UP000436088"/>
    </source>
</evidence>
<name>A0A6A3BLW8_HIBSY</name>
<protein>
    <submittedName>
        <fullName evidence="1">Uncharacterized protein</fullName>
    </submittedName>
</protein>
<dbReference type="EMBL" id="VEPZ02000855">
    <property type="protein sequence ID" value="KAE8716042.1"/>
    <property type="molecule type" value="Genomic_DNA"/>
</dbReference>
<proteinExistence type="predicted"/>
<evidence type="ECO:0000313" key="1">
    <source>
        <dbReference type="EMBL" id="KAE8716042.1"/>
    </source>
</evidence>
<dbReference type="AlphaFoldDB" id="A0A6A3BLW8"/>
<accession>A0A6A3BLW8</accession>
<comment type="caution">
    <text evidence="1">The sequence shown here is derived from an EMBL/GenBank/DDBJ whole genome shotgun (WGS) entry which is preliminary data.</text>
</comment>
<keyword evidence="2" id="KW-1185">Reference proteome</keyword>